<accession>F6UYM4</accession>
<keyword evidence="3" id="KW-1185">Reference proteome</keyword>
<evidence type="ECO:0000313" key="3">
    <source>
        <dbReference type="Proteomes" id="UP000008144"/>
    </source>
</evidence>
<protein>
    <submittedName>
        <fullName evidence="2">Uncharacterized protein</fullName>
    </submittedName>
</protein>
<dbReference type="AlphaFoldDB" id="F6UYM4"/>
<name>F6UYM4_CIOIN</name>
<keyword evidence="1" id="KW-1133">Transmembrane helix</keyword>
<dbReference type="InParanoid" id="F6UYM4"/>
<evidence type="ECO:0000256" key="1">
    <source>
        <dbReference type="SAM" id="Phobius"/>
    </source>
</evidence>
<evidence type="ECO:0000313" key="2">
    <source>
        <dbReference type="Ensembl" id="ENSCINP00000026591.2"/>
    </source>
</evidence>
<sequence>LVVTCSVFAVSPVLLTQYVQHSKLNTTINGTTISTATISQSFDFTKLVRYLSLSILLLCLVLVSVIVCCNQNWWSSEFFGNFRLISYAAFTKLPSTKDPTSIIRDTMEGEVEHILREEESVDNMEYKDQRYIFVDFNAWEYAGSDTLWAGIVTNVSDAIEAEFGSVTSRLFRMLTVELISPEVTSCRLFIKLNEADQTLKEEIKEIML</sequence>
<reference evidence="2" key="2">
    <citation type="submission" date="2025-08" db="UniProtKB">
        <authorList>
            <consortium name="Ensembl"/>
        </authorList>
    </citation>
    <scope>IDENTIFICATION</scope>
</reference>
<reference evidence="3" key="1">
    <citation type="journal article" date="2002" name="Science">
        <title>The draft genome of Ciona intestinalis: insights into chordate and vertebrate origins.</title>
        <authorList>
            <person name="Dehal P."/>
            <person name="Satou Y."/>
            <person name="Campbell R.K."/>
            <person name="Chapman J."/>
            <person name="Degnan B."/>
            <person name="De Tomaso A."/>
            <person name="Davidson B."/>
            <person name="Di Gregorio A."/>
            <person name="Gelpke M."/>
            <person name="Goodstein D.M."/>
            <person name="Harafuji N."/>
            <person name="Hastings K.E."/>
            <person name="Ho I."/>
            <person name="Hotta K."/>
            <person name="Huang W."/>
            <person name="Kawashima T."/>
            <person name="Lemaire P."/>
            <person name="Martinez D."/>
            <person name="Meinertzhagen I.A."/>
            <person name="Necula S."/>
            <person name="Nonaka M."/>
            <person name="Putnam N."/>
            <person name="Rash S."/>
            <person name="Saiga H."/>
            <person name="Satake M."/>
            <person name="Terry A."/>
            <person name="Yamada L."/>
            <person name="Wang H.G."/>
            <person name="Awazu S."/>
            <person name="Azumi K."/>
            <person name="Boore J."/>
            <person name="Branno M."/>
            <person name="Chin-Bow S."/>
            <person name="DeSantis R."/>
            <person name="Doyle S."/>
            <person name="Francino P."/>
            <person name="Keys D.N."/>
            <person name="Haga S."/>
            <person name="Hayashi H."/>
            <person name="Hino K."/>
            <person name="Imai K.S."/>
            <person name="Inaba K."/>
            <person name="Kano S."/>
            <person name="Kobayashi K."/>
            <person name="Kobayashi M."/>
            <person name="Lee B.I."/>
            <person name="Makabe K.W."/>
            <person name="Manohar C."/>
            <person name="Matassi G."/>
            <person name="Medina M."/>
            <person name="Mochizuki Y."/>
            <person name="Mount S."/>
            <person name="Morishita T."/>
            <person name="Miura S."/>
            <person name="Nakayama A."/>
            <person name="Nishizaka S."/>
            <person name="Nomoto H."/>
            <person name="Ohta F."/>
            <person name="Oishi K."/>
            <person name="Rigoutsos I."/>
            <person name="Sano M."/>
            <person name="Sasaki A."/>
            <person name="Sasakura Y."/>
            <person name="Shoguchi E."/>
            <person name="Shin-i T."/>
            <person name="Spagnuolo A."/>
            <person name="Stainier D."/>
            <person name="Suzuki M.M."/>
            <person name="Tassy O."/>
            <person name="Takatori N."/>
            <person name="Tokuoka M."/>
            <person name="Yagi K."/>
            <person name="Yoshizaki F."/>
            <person name="Wada S."/>
            <person name="Zhang C."/>
            <person name="Hyatt P.D."/>
            <person name="Larimer F."/>
            <person name="Detter C."/>
            <person name="Doggett N."/>
            <person name="Glavina T."/>
            <person name="Hawkins T."/>
            <person name="Richardson P."/>
            <person name="Lucas S."/>
            <person name="Kohara Y."/>
            <person name="Levine M."/>
            <person name="Satoh N."/>
            <person name="Rokhsar D.S."/>
        </authorList>
    </citation>
    <scope>NUCLEOTIDE SEQUENCE [LARGE SCALE GENOMIC DNA]</scope>
</reference>
<dbReference type="Ensembl" id="ENSCINT00000026837.2">
    <property type="protein sequence ID" value="ENSCINP00000026591.2"/>
    <property type="gene ID" value="ENSCING00000014801.2"/>
</dbReference>
<reference evidence="2" key="3">
    <citation type="submission" date="2025-09" db="UniProtKB">
        <authorList>
            <consortium name="Ensembl"/>
        </authorList>
    </citation>
    <scope>IDENTIFICATION</scope>
</reference>
<dbReference type="PANTHER" id="PTHR22674">
    <property type="entry name" value="NTPASE, KAP FAMILY P-LOOP DOMAIN-CONTAINING 1"/>
    <property type="match status" value="1"/>
</dbReference>
<dbReference type="HOGENOM" id="CLU_1323493_0_0_1"/>
<keyword evidence="1" id="KW-0472">Membrane</keyword>
<organism evidence="2 3">
    <name type="scientific">Ciona intestinalis</name>
    <name type="common">Transparent sea squirt</name>
    <name type="synonym">Ascidia intestinalis</name>
    <dbReference type="NCBI Taxonomy" id="7719"/>
    <lineage>
        <taxon>Eukaryota</taxon>
        <taxon>Metazoa</taxon>
        <taxon>Chordata</taxon>
        <taxon>Tunicata</taxon>
        <taxon>Ascidiacea</taxon>
        <taxon>Phlebobranchia</taxon>
        <taxon>Cionidae</taxon>
        <taxon>Ciona</taxon>
    </lineage>
</organism>
<dbReference type="GeneTree" id="ENSGT00650000093443"/>
<feature type="transmembrane region" description="Helical" evidence="1">
    <location>
        <begin position="47"/>
        <end position="67"/>
    </location>
</feature>
<dbReference type="PANTHER" id="PTHR22674:SF6">
    <property type="entry name" value="NTPASE KAP FAMILY P-LOOP DOMAIN-CONTAINING PROTEIN 1"/>
    <property type="match status" value="1"/>
</dbReference>
<keyword evidence="1" id="KW-0812">Transmembrane</keyword>
<dbReference type="InterPro" id="IPR052754">
    <property type="entry name" value="NTPase_KAP_P-loop"/>
</dbReference>
<proteinExistence type="predicted"/>
<dbReference type="Proteomes" id="UP000008144">
    <property type="component" value="Unassembled WGS sequence"/>
</dbReference>